<gene>
    <name evidence="5" type="ORF">QE109_13280</name>
</gene>
<reference evidence="5 6" key="1">
    <citation type="submission" date="2023-04" db="EMBL/GenBank/DDBJ databases">
        <title>Fusibacter bizertensis strain WBS, isolated from littoral bottom sediments of the Arctic seas - biochemical and genomic analysis.</title>
        <authorList>
            <person name="Brioukhanov A.L."/>
        </authorList>
    </citation>
    <scope>NUCLEOTIDE SEQUENCE [LARGE SCALE GENOMIC DNA]</scope>
    <source>
        <strain evidence="5 6">WBS</strain>
    </source>
</reference>
<name>A0ABT6NFE0_9FIRM</name>
<dbReference type="RefSeq" id="WP_281095023.1">
    <property type="nucleotide sequence ID" value="NZ_JARYZI010000009.1"/>
</dbReference>
<keyword evidence="3" id="KW-0663">Pyridoxal phosphate</keyword>
<comment type="similarity">
    <text evidence="2">Belongs to the class-V pyridoxal-phosphate-dependent aminotransferase family.</text>
</comment>
<dbReference type="InterPro" id="IPR024169">
    <property type="entry name" value="SP_NH2Trfase/AEP_transaminase"/>
</dbReference>
<keyword evidence="6" id="KW-1185">Reference proteome</keyword>
<evidence type="ECO:0000313" key="6">
    <source>
        <dbReference type="Proteomes" id="UP001158045"/>
    </source>
</evidence>
<dbReference type="InterPro" id="IPR015422">
    <property type="entry name" value="PyrdxlP-dep_Trfase_small"/>
</dbReference>
<protein>
    <submittedName>
        <fullName evidence="5">Alanine--glyoxylate aminotransferase family protein</fullName>
    </submittedName>
</protein>
<evidence type="ECO:0000256" key="3">
    <source>
        <dbReference type="ARBA" id="ARBA00022898"/>
    </source>
</evidence>
<keyword evidence="5" id="KW-0032">Aminotransferase</keyword>
<dbReference type="Gene3D" id="3.90.1150.10">
    <property type="entry name" value="Aspartate Aminotransferase, domain 1"/>
    <property type="match status" value="1"/>
</dbReference>
<dbReference type="SUPFAM" id="SSF53383">
    <property type="entry name" value="PLP-dependent transferases"/>
    <property type="match status" value="1"/>
</dbReference>
<dbReference type="PANTHER" id="PTHR21152:SF40">
    <property type="entry name" value="ALANINE--GLYOXYLATE AMINOTRANSFERASE"/>
    <property type="match status" value="1"/>
</dbReference>
<dbReference type="PIRSF" id="PIRSF000524">
    <property type="entry name" value="SPT"/>
    <property type="match status" value="1"/>
</dbReference>
<organism evidence="5 6">
    <name type="scientific">Fusibacter bizertensis</name>
    <dbReference type="NCBI Taxonomy" id="1488331"/>
    <lineage>
        <taxon>Bacteria</taxon>
        <taxon>Bacillati</taxon>
        <taxon>Bacillota</taxon>
        <taxon>Clostridia</taxon>
        <taxon>Eubacteriales</taxon>
        <taxon>Eubacteriales Family XII. Incertae Sedis</taxon>
        <taxon>Fusibacter</taxon>
    </lineage>
</organism>
<evidence type="ECO:0000256" key="2">
    <source>
        <dbReference type="ARBA" id="ARBA00009236"/>
    </source>
</evidence>
<keyword evidence="5" id="KW-0808">Transferase</keyword>
<dbReference type="Proteomes" id="UP001158045">
    <property type="component" value="Unassembled WGS sequence"/>
</dbReference>
<dbReference type="Pfam" id="PF00266">
    <property type="entry name" value="Aminotran_5"/>
    <property type="match status" value="1"/>
</dbReference>
<evidence type="ECO:0000256" key="1">
    <source>
        <dbReference type="ARBA" id="ARBA00001933"/>
    </source>
</evidence>
<dbReference type="Gene3D" id="3.40.640.10">
    <property type="entry name" value="Type I PLP-dependent aspartate aminotransferase-like (Major domain)"/>
    <property type="match status" value="1"/>
</dbReference>
<dbReference type="PANTHER" id="PTHR21152">
    <property type="entry name" value="AMINOTRANSFERASE CLASS V"/>
    <property type="match status" value="1"/>
</dbReference>
<evidence type="ECO:0000259" key="4">
    <source>
        <dbReference type="Pfam" id="PF00266"/>
    </source>
</evidence>
<evidence type="ECO:0000313" key="5">
    <source>
        <dbReference type="EMBL" id="MDH8679126.1"/>
    </source>
</evidence>
<comment type="cofactor">
    <cofactor evidence="1">
        <name>pyridoxal 5'-phosphate</name>
        <dbReference type="ChEBI" id="CHEBI:597326"/>
    </cofactor>
</comment>
<dbReference type="EMBL" id="JARYZI010000009">
    <property type="protein sequence ID" value="MDH8679126.1"/>
    <property type="molecule type" value="Genomic_DNA"/>
</dbReference>
<sequence>MHKKLFIPGPVDVREDVLLKMATPQIGHRTKDASALQRGISEKIRKLMYTENEILLSTSSGSGLMEGAVRSCTRKRAAVFSVGAFGDRWYKMAIANNVPADIFKSELGQPTTPEMVEEALATGKYDLITITHNETSTGIMNPVDEIAEVVKKYPEVVFCLDTVSSLGGTKIEVDKLGVDICITSTQKCLGLPAGMAICSFSEKARKAAEQVEHRGLYFDLLELYKYIQDKDYQYPSTPSLAHMFALDYQLENIVAEGFENRFARHLEMAKLTREWANKHFEMLAEEKYASNTLTTIRNTREISVSDLNKELGKRGYMISNGYGKLKDVTFRIAHMADTQIDELKTLLSVIEEILGL</sequence>
<accession>A0ABT6NFE0</accession>
<feature type="domain" description="Aminotransferase class V" evidence="4">
    <location>
        <begin position="26"/>
        <end position="321"/>
    </location>
</feature>
<proteinExistence type="inferred from homology"/>
<dbReference type="InterPro" id="IPR015421">
    <property type="entry name" value="PyrdxlP-dep_Trfase_major"/>
</dbReference>
<dbReference type="InterPro" id="IPR000192">
    <property type="entry name" value="Aminotrans_V_dom"/>
</dbReference>
<dbReference type="GO" id="GO:0008483">
    <property type="term" value="F:transaminase activity"/>
    <property type="evidence" value="ECO:0007669"/>
    <property type="project" value="UniProtKB-KW"/>
</dbReference>
<dbReference type="InterPro" id="IPR015424">
    <property type="entry name" value="PyrdxlP-dep_Trfase"/>
</dbReference>
<comment type="caution">
    <text evidence="5">The sequence shown here is derived from an EMBL/GenBank/DDBJ whole genome shotgun (WGS) entry which is preliminary data.</text>
</comment>